<keyword evidence="6" id="KW-0067">ATP-binding</keyword>
<comment type="caution">
    <text evidence="10">The sequence shown here is derived from an EMBL/GenBank/DDBJ whole genome shotgun (WGS) entry which is preliminary data.</text>
</comment>
<dbReference type="InterPro" id="IPR003439">
    <property type="entry name" value="ABC_transporter-like_ATP-bd"/>
</dbReference>
<dbReference type="PANTHER" id="PTHR43297">
    <property type="entry name" value="OLIGOPEPTIDE TRANSPORT ATP-BINDING PROTEIN APPD"/>
    <property type="match status" value="1"/>
</dbReference>
<dbReference type="InterPro" id="IPR050388">
    <property type="entry name" value="ABC_Ni/Peptide_Import"/>
</dbReference>
<evidence type="ECO:0000256" key="3">
    <source>
        <dbReference type="ARBA" id="ARBA00022475"/>
    </source>
</evidence>
<gene>
    <name evidence="10" type="ORF">B9J98_05835</name>
</gene>
<accession>A0A2R7Y251</accession>
<evidence type="ECO:0000256" key="6">
    <source>
        <dbReference type="ARBA" id="ARBA00022840"/>
    </source>
</evidence>
<keyword evidence="2" id="KW-0813">Transport</keyword>
<evidence type="ECO:0000256" key="2">
    <source>
        <dbReference type="ARBA" id="ARBA00022448"/>
    </source>
</evidence>
<dbReference type="Pfam" id="PF00005">
    <property type="entry name" value="ABC_tran"/>
    <property type="match status" value="1"/>
</dbReference>
<dbReference type="GO" id="GO:0005886">
    <property type="term" value="C:plasma membrane"/>
    <property type="evidence" value="ECO:0007669"/>
    <property type="project" value="UniProtKB-SubCell"/>
</dbReference>
<proteinExistence type="predicted"/>
<keyword evidence="7" id="KW-1278">Translocase</keyword>
<dbReference type="InterPro" id="IPR013563">
    <property type="entry name" value="Oligopep_ABC_C"/>
</dbReference>
<name>A0A2R7Y251_9ARCH</name>
<feature type="domain" description="ABC transporter" evidence="9">
    <location>
        <begin position="8"/>
        <end position="261"/>
    </location>
</feature>
<dbReference type="GO" id="GO:0016887">
    <property type="term" value="F:ATP hydrolysis activity"/>
    <property type="evidence" value="ECO:0007669"/>
    <property type="project" value="InterPro"/>
</dbReference>
<dbReference type="GO" id="GO:0015833">
    <property type="term" value="P:peptide transport"/>
    <property type="evidence" value="ECO:0007669"/>
    <property type="project" value="InterPro"/>
</dbReference>
<dbReference type="NCBIfam" id="TIGR01727">
    <property type="entry name" value="oligo_HPY"/>
    <property type="match status" value="1"/>
</dbReference>
<dbReference type="EMBL" id="NDWU01000015">
    <property type="protein sequence ID" value="PUA31604.1"/>
    <property type="molecule type" value="Genomic_DNA"/>
</dbReference>
<keyword evidence="8" id="KW-0472">Membrane</keyword>
<keyword evidence="5" id="KW-0547">Nucleotide-binding</keyword>
<evidence type="ECO:0000256" key="7">
    <source>
        <dbReference type="ARBA" id="ARBA00022967"/>
    </source>
</evidence>
<evidence type="ECO:0000256" key="4">
    <source>
        <dbReference type="ARBA" id="ARBA00022519"/>
    </source>
</evidence>
<evidence type="ECO:0000256" key="5">
    <source>
        <dbReference type="ARBA" id="ARBA00022741"/>
    </source>
</evidence>
<dbReference type="InterPro" id="IPR003593">
    <property type="entry name" value="AAA+_ATPase"/>
</dbReference>
<evidence type="ECO:0000313" key="10">
    <source>
        <dbReference type="EMBL" id="PUA31604.1"/>
    </source>
</evidence>
<dbReference type="InterPro" id="IPR017871">
    <property type="entry name" value="ABC_transporter-like_CS"/>
</dbReference>
<sequence length="329" mass="36813">MQGAGPLLSVKNLYVKYKSYWYTYHVLDDVSINVKLGEKVGLIGESGAGKTTLLKSILRVLPTQGKITGGEIFYKDVDLLRCSKQRLLEIRRKNVGMIFQDPLAALNPVFTVKDQMLEVLRYANERADMNKSDLINMALDLLRDTLIPDPERVLNSYPFQLSGGMRQRIVIAMALASARELLLADEPTTNIDVTIQAQILKLIGDLVEKKGLSMILVSHALGLVRKMTDRVYVMYGGNIAEEAPTSKLFNEPLHPYMQLLLKTAPKLVESPLTEGIKSIPIDYRNPPTGCVFHPRCPYGDQEVCRKVKPPPIEVEKGRFVRCHLYGSGS</sequence>
<evidence type="ECO:0000313" key="11">
    <source>
        <dbReference type="Proteomes" id="UP000244066"/>
    </source>
</evidence>
<dbReference type="Proteomes" id="UP000244066">
    <property type="component" value="Unassembled WGS sequence"/>
</dbReference>
<dbReference type="FunFam" id="3.40.50.300:FF:000016">
    <property type="entry name" value="Oligopeptide ABC transporter ATP-binding component"/>
    <property type="match status" value="1"/>
</dbReference>
<organism evidence="10 11">
    <name type="scientific">Candidatus Terraquivivens tikiterensis</name>
    <dbReference type="NCBI Taxonomy" id="1980982"/>
    <lineage>
        <taxon>Archaea</taxon>
        <taxon>Nitrososphaerota</taxon>
        <taxon>Candidatus Wolframiiraptoraceae</taxon>
        <taxon>Candidatus Terraquivivens</taxon>
    </lineage>
</organism>
<dbReference type="SMART" id="SM00382">
    <property type="entry name" value="AAA"/>
    <property type="match status" value="1"/>
</dbReference>
<reference evidence="10 11" key="1">
    <citation type="submission" date="2017-04" db="EMBL/GenBank/DDBJ databases">
        <title>Draft Aigarchaeota genome from a New Zealand hot spring.</title>
        <authorList>
            <person name="Reysenbach A.-L."/>
            <person name="Donaho J.A."/>
            <person name="Gerhart J."/>
            <person name="Kelley J.F."/>
            <person name="Kouba K."/>
            <person name="Podar M."/>
            <person name="Stott M."/>
        </authorList>
    </citation>
    <scope>NUCLEOTIDE SEQUENCE [LARGE SCALE GENOMIC DNA]</scope>
    <source>
        <strain evidence="10">NZ13_MG1</strain>
    </source>
</reference>
<comment type="subcellular location">
    <subcellularLocation>
        <location evidence="1">Cell membrane</location>
        <topology evidence="1">Peripheral membrane protein</topology>
    </subcellularLocation>
</comment>
<dbReference type="PROSITE" id="PS50893">
    <property type="entry name" value="ABC_TRANSPORTER_2"/>
    <property type="match status" value="1"/>
</dbReference>
<dbReference type="AlphaFoldDB" id="A0A2R7Y251"/>
<dbReference type="PANTHER" id="PTHR43297:SF14">
    <property type="entry name" value="ATPASE AAA-TYPE CORE DOMAIN-CONTAINING PROTEIN"/>
    <property type="match status" value="1"/>
</dbReference>
<protein>
    <recommendedName>
        <fullName evidence="9">ABC transporter domain-containing protein</fullName>
    </recommendedName>
</protein>
<evidence type="ECO:0000256" key="8">
    <source>
        <dbReference type="ARBA" id="ARBA00023136"/>
    </source>
</evidence>
<keyword evidence="4" id="KW-0997">Cell inner membrane</keyword>
<dbReference type="PROSITE" id="PS00211">
    <property type="entry name" value="ABC_TRANSPORTER_1"/>
    <property type="match status" value="1"/>
</dbReference>
<dbReference type="Gene3D" id="3.40.50.300">
    <property type="entry name" value="P-loop containing nucleotide triphosphate hydrolases"/>
    <property type="match status" value="1"/>
</dbReference>
<dbReference type="CDD" id="cd03257">
    <property type="entry name" value="ABC_NikE_OppD_transporters"/>
    <property type="match status" value="1"/>
</dbReference>
<dbReference type="SUPFAM" id="SSF52540">
    <property type="entry name" value="P-loop containing nucleoside triphosphate hydrolases"/>
    <property type="match status" value="1"/>
</dbReference>
<dbReference type="Pfam" id="PF08352">
    <property type="entry name" value="oligo_HPY"/>
    <property type="match status" value="1"/>
</dbReference>
<evidence type="ECO:0000256" key="1">
    <source>
        <dbReference type="ARBA" id="ARBA00004202"/>
    </source>
</evidence>
<evidence type="ECO:0000259" key="9">
    <source>
        <dbReference type="PROSITE" id="PS50893"/>
    </source>
</evidence>
<dbReference type="GO" id="GO:0005524">
    <property type="term" value="F:ATP binding"/>
    <property type="evidence" value="ECO:0007669"/>
    <property type="project" value="UniProtKB-KW"/>
</dbReference>
<dbReference type="InterPro" id="IPR027417">
    <property type="entry name" value="P-loop_NTPase"/>
</dbReference>
<keyword evidence="3" id="KW-1003">Cell membrane</keyword>